<sequence>MKFVCPLIAVSDIEISRKFYEKVLNQKVTMDFGANVTFENSFAIQKGFAELININKNQVANKSNNFELYFEEEDLNGFVERLKNFDNIEYIHDVKEYPWGQRVIRFYDPDKHIIEIGESMVSVIKQFLNEGLTPEETAKRTQFPIDYIRQLEECK</sequence>
<dbReference type="Proteomes" id="UP000077407">
    <property type="component" value="Unassembled WGS sequence"/>
</dbReference>
<dbReference type="InterPro" id="IPR029068">
    <property type="entry name" value="Glyas_Bleomycin-R_OHBP_Dase"/>
</dbReference>
<dbReference type="InterPro" id="IPR025870">
    <property type="entry name" value="Glyoxalase-like_dom"/>
</dbReference>
<dbReference type="SUPFAM" id="SSF54593">
    <property type="entry name" value="Glyoxalase/Bleomycin resistance protein/Dihydroxybiphenyl dioxygenase"/>
    <property type="match status" value="1"/>
</dbReference>
<dbReference type="PATRIC" id="fig|1538.10.peg.312"/>
<evidence type="ECO:0000259" key="1">
    <source>
        <dbReference type="Pfam" id="PF12681"/>
    </source>
</evidence>
<feature type="domain" description="Glyoxalase-like" evidence="1">
    <location>
        <begin position="3"/>
        <end position="120"/>
    </location>
</feature>
<dbReference type="OrthoDB" id="9815599at2"/>
<reference evidence="2 3" key="1">
    <citation type="journal article" date="2015" name="Biotechnol. Bioeng.">
        <title>Genome sequence and phenotypic characterization of Caulobacter segnis.</title>
        <authorList>
            <person name="Patel S."/>
            <person name="Fletcher B."/>
            <person name="Scott D.C."/>
            <person name="Ely B."/>
        </authorList>
    </citation>
    <scope>NUCLEOTIDE SEQUENCE [LARGE SCALE GENOMIC DNA]</scope>
    <source>
        <strain evidence="2 3">ERI-2</strain>
    </source>
</reference>
<dbReference type="AlphaFoldDB" id="A0A166QYJ0"/>
<evidence type="ECO:0000313" key="3">
    <source>
        <dbReference type="Proteomes" id="UP000077407"/>
    </source>
</evidence>
<dbReference type="Gene3D" id="3.10.180.10">
    <property type="entry name" value="2,3-Dihydroxybiphenyl 1,2-Dioxygenase, domain 1"/>
    <property type="match status" value="1"/>
</dbReference>
<proteinExistence type="predicted"/>
<dbReference type="RefSeq" id="WP_063554942.1">
    <property type="nucleotide sequence ID" value="NZ_LITT01000011.1"/>
</dbReference>
<organism evidence="2 3">
    <name type="scientific">Clostridium ljungdahlii</name>
    <dbReference type="NCBI Taxonomy" id="1538"/>
    <lineage>
        <taxon>Bacteria</taxon>
        <taxon>Bacillati</taxon>
        <taxon>Bacillota</taxon>
        <taxon>Clostridia</taxon>
        <taxon>Eubacteriales</taxon>
        <taxon>Clostridiaceae</taxon>
        <taxon>Clostridium</taxon>
    </lineage>
</organism>
<protein>
    <submittedName>
        <fullName evidence="2">Metallothiol transferase FosB</fullName>
    </submittedName>
</protein>
<dbReference type="Pfam" id="PF12681">
    <property type="entry name" value="Glyoxalase_2"/>
    <property type="match status" value="1"/>
</dbReference>
<dbReference type="GO" id="GO:0016740">
    <property type="term" value="F:transferase activity"/>
    <property type="evidence" value="ECO:0007669"/>
    <property type="project" value="UniProtKB-KW"/>
</dbReference>
<name>A0A166QYJ0_9CLOT</name>
<keyword evidence="2" id="KW-0808">Transferase</keyword>
<evidence type="ECO:0000313" key="2">
    <source>
        <dbReference type="EMBL" id="OAA90501.1"/>
    </source>
</evidence>
<dbReference type="EMBL" id="LITT01000011">
    <property type="protein sequence ID" value="OAA90501.1"/>
    <property type="molecule type" value="Genomic_DNA"/>
</dbReference>
<comment type="caution">
    <text evidence="2">The sequence shown here is derived from an EMBL/GenBank/DDBJ whole genome shotgun (WGS) entry which is preliminary data.</text>
</comment>
<accession>A0A166QYJ0</accession>
<gene>
    <name evidence="2" type="primary">fosB</name>
    <name evidence="2" type="ORF">WY13_01405</name>
</gene>